<evidence type="ECO:0000256" key="11">
    <source>
        <dbReference type="ARBA" id="ARBA00023204"/>
    </source>
</evidence>
<keyword evidence="13" id="KW-0469">Meiosis</keyword>
<accession>A0A8X7X3W7</accession>
<dbReference type="Proteomes" id="UP000886611">
    <property type="component" value="Unassembled WGS sequence"/>
</dbReference>
<dbReference type="GO" id="GO:0046872">
    <property type="term" value="F:metal ion binding"/>
    <property type="evidence" value="ECO:0007669"/>
    <property type="project" value="UniProtKB-KW"/>
</dbReference>
<dbReference type="GO" id="GO:0031573">
    <property type="term" value="P:mitotic intra-S DNA damage checkpoint signaling"/>
    <property type="evidence" value="ECO:0007669"/>
    <property type="project" value="TreeGrafter"/>
</dbReference>
<dbReference type="GO" id="GO:0003677">
    <property type="term" value="F:DNA binding"/>
    <property type="evidence" value="ECO:0007669"/>
    <property type="project" value="InterPro"/>
</dbReference>
<keyword evidence="11" id="KW-0234">DNA repair</keyword>
<evidence type="ECO:0000256" key="2">
    <source>
        <dbReference type="ARBA" id="ARBA00004123"/>
    </source>
</evidence>
<dbReference type="InterPro" id="IPR033310">
    <property type="entry name" value="Mms4/EME1/EME2"/>
</dbReference>
<dbReference type="FunFam" id="1.10.150.670:FF:000002">
    <property type="entry name" value="Crossover junction endonuclease EME1"/>
    <property type="match status" value="1"/>
</dbReference>
<keyword evidence="14" id="KW-0812">Transmembrane</keyword>
<evidence type="ECO:0000259" key="15">
    <source>
        <dbReference type="SMART" id="SM00891"/>
    </source>
</evidence>
<evidence type="ECO:0000256" key="14">
    <source>
        <dbReference type="SAM" id="Phobius"/>
    </source>
</evidence>
<keyword evidence="7" id="KW-0227">DNA damage</keyword>
<dbReference type="GO" id="GO:0031297">
    <property type="term" value="P:replication fork processing"/>
    <property type="evidence" value="ECO:0007669"/>
    <property type="project" value="TreeGrafter"/>
</dbReference>
<organism evidence="16 17">
    <name type="scientific">Polypterus senegalus</name>
    <name type="common">Senegal bichir</name>
    <dbReference type="NCBI Taxonomy" id="55291"/>
    <lineage>
        <taxon>Eukaryota</taxon>
        <taxon>Metazoa</taxon>
        <taxon>Chordata</taxon>
        <taxon>Craniata</taxon>
        <taxon>Vertebrata</taxon>
        <taxon>Euteleostomi</taxon>
        <taxon>Actinopterygii</taxon>
        <taxon>Polypteriformes</taxon>
        <taxon>Polypteridae</taxon>
        <taxon>Polypterus</taxon>
    </lineage>
</organism>
<evidence type="ECO:0000256" key="4">
    <source>
        <dbReference type="ARBA" id="ARBA00022722"/>
    </source>
</evidence>
<keyword evidence="4" id="KW-0540">Nuclease</keyword>
<evidence type="ECO:0000256" key="3">
    <source>
        <dbReference type="ARBA" id="ARBA00005313"/>
    </source>
</evidence>
<dbReference type="Pfam" id="PF21292">
    <property type="entry name" value="EME1-MUS81_C"/>
    <property type="match status" value="1"/>
</dbReference>
<comment type="similarity">
    <text evidence="3">Belongs to the EME1/MMS4 family.</text>
</comment>
<sequence length="368" mass="40873">MTCTAHLGVSTTSCPRRAPAAPRGAQLLVYVQRAKPRAGNRSEAATGSCMIFFIIIMVLLIIMYQKDPLCCKARHTGGRMASQQYPEAPPSYFSSSQNLMSSRVDLQSPPMAFDNPEVQGGQLFLIGPPESYHLPPLEPPLPRLPSYESVRKKDRQRHIHKMIADRFGLVPPSSADAGETQYASEANVVVLVPTEDFISMILCSSEERQGISTSGRQSLKSWARKILEHFGKKTLTVAVVNLETYFRRQRDQASFNFYLDGEWAGGCKVDRNGRGLLQVWKRQIQQFNRVSPEIASAILAAFPSPQSLVKAYRKCSSEAERQRLLADVQVRRGEGVTATSRRIGPELSKRVYLLLTSCDPELSLEAAG</sequence>
<proteinExistence type="inferred from homology"/>
<dbReference type="GO" id="GO:0000712">
    <property type="term" value="P:resolution of meiotic recombination intermediates"/>
    <property type="evidence" value="ECO:0007669"/>
    <property type="project" value="TreeGrafter"/>
</dbReference>
<dbReference type="GO" id="GO:0006302">
    <property type="term" value="P:double-strand break repair"/>
    <property type="evidence" value="ECO:0007669"/>
    <property type="project" value="TreeGrafter"/>
</dbReference>
<dbReference type="PANTHER" id="PTHR21077">
    <property type="entry name" value="EME1 PROTEIN"/>
    <property type="match status" value="1"/>
</dbReference>
<evidence type="ECO:0000256" key="7">
    <source>
        <dbReference type="ARBA" id="ARBA00022763"/>
    </source>
</evidence>
<evidence type="ECO:0000313" key="17">
    <source>
        <dbReference type="Proteomes" id="UP000886611"/>
    </source>
</evidence>
<comment type="caution">
    <text evidence="16">The sequence shown here is derived from an EMBL/GenBank/DDBJ whole genome shotgun (WGS) entry which is preliminary data.</text>
</comment>
<protein>
    <submittedName>
        <fullName evidence="16">EME1 endonuclease</fullName>
    </submittedName>
</protein>
<keyword evidence="14" id="KW-0472">Membrane</keyword>
<dbReference type="AlphaFoldDB" id="A0A8X7X3W7"/>
<evidence type="ECO:0000256" key="9">
    <source>
        <dbReference type="ARBA" id="ARBA00022842"/>
    </source>
</evidence>
<comment type="subcellular location">
    <subcellularLocation>
        <location evidence="2">Nucleus</location>
    </subcellularLocation>
</comment>
<keyword evidence="5" id="KW-0479">Metal-binding</keyword>
<keyword evidence="10" id="KW-0233">DNA recombination</keyword>
<keyword evidence="17" id="KW-1185">Reference proteome</keyword>
<feature type="domain" description="ERCC4" evidence="15">
    <location>
        <begin position="161"/>
        <end position="313"/>
    </location>
</feature>
<feature type="transmembrane region" description="Helical" evidence="14">
    <location>
        <begin position="44"/>
        <end position="64"/>
    </location>
</feature>
<evidence type="ECO:0000256" key="5">
    <source>
        <dbReference type="ARBA" id="ARBA00022723"/>
    </source>
</evidence>
<gene>
    <name evidence="16" type="primary">Eme1</name>
    <name evidence="16" type="ORF">GTO96_0011676</name>
</gene>
<keyword evidence="9" id="KW-0460">Magnesium</keyword>
<dbReference type="EMBL" id="JAATIS010004753">
    <property type="protein sequence ID" value="KAG2460911.1"/>
    <property type="molecule type" value="Genomic_DNA"/>
</dbReference>
<dbReference type="PANTHER" id="PTHR21077:SF5">
    <property type="entry name" value="CROSSOVER JUNCTION ENDONUCLEASE MMS4"/>
    <property type="match status" value="1"/>
</dbReference>
<comment type="cofactor">
    <cofactor evidence="1">
        <name>Mg(2+)</name>
        <dbReference type="ChEBI" id="CHEBI:18420"/>
    </cofactor>
</comment>
<dbReference type="InterPro" id="IPR042530">
    <property type="entry name" value="EME1/EME2_C"/>
</dbReference>
<evidence type="ECO:0000256" key="13">
    <source>
        <dbReference type="ARBA" id="ARBA00023254"/>
    </source>
</evidence>
<dbReference type="GO" id="GO:0005634">
    <property type="term" value="C:nucleus"/>
    <property type="evidence" value="ECO:0007669"/>
    <property type="project" value="UniProtKB-SubCell"/>
</dbReference>
<dbReference type="Gene3D" id="1.10.150.670">
    <property type="entry name" value="Crossover junction endonuclease EME1, DNA-binding domain"/>
    <property type="match status" value="1"/>
</dbReference>
<evidence type="ECO:0000256" key="10">
    <source>
        <dbReference type="ARBA" id="ARBA00023172"/>
    </source>
</evidence>
<dbReference type="GO" id="GO:0048476">
    <property type="term" value="C:Holliday junction resolvase complex"/>
    <property type="evidence" value="ECO:0007669"/>
    <property type="project" value="InterPro"/>
</dbReference>
<keyword evidence="6 16" id="KW-0255">Endonuclease</keyword>
<keyword evidence="8" id="KW-0378">Hydrolase</keyword>
<evidence type="ECO:0000256" key="1">
    <source>
        <dbReference type="ARBA" id="ARBA00001946"/>
    </source>
</evidence>
<keyword evidence="12" id="KW-0539">Nucleus</keyword>
<evidence type="ECO:0000256" key="6">
    <source>
        <dbReference type="ARBA" id="ARBA00022759"/>
    </source>
</evidence>
<dbReference type="SMART" id="SM00891">
    <property type="entry name" value="ERCC4"/>
    <property type="match status" value="1"/>
</dbReference>
<dbReference type="GO" id="GO:0008821">
    <property type="term" value="F:crossover junction DNA endonuclease activity"/>
    <property type="evidence" value="ECO:0007669"/>
    <property type="project" value="TreeGrafter"/>
</dbReference>
<evidence type="ECO:0000256" key="12">
    <source>
        <dbReference type="ARBA" id="ARBA00023242"/>
    </source>
</evidence>
<feature type="non-terminal residue" evidence="16">
    <location>
        <position position="368"/>
    </location>
</feature>
<name>A0A8X7X3W7_POLSE</name>
<feature type="non-terminal residue" evidence="16">
    <location>
        <position position="1"/>
    </location>
</feature>
<keyword evidence="14" id="KW-1133">Transmembrane helix</keyword>
<dbReference type="InterPro" id="IPR006166">
    <property type="entry name" value="ERCC4_domain"/>
</dbReference>
<evidence type="ECO:0000313" key="16">
    <source>
        <dbReference type="EMBL" id="KAG2460911.1"/>
    </source>
</evidence>
<reference evidence="16 17" key="1">
    <citation type="journal article" date="2021" name="Cell">
        <title>Tracing the genetic footprints of vertebrate landing in non-teleost ray-finned fishes.</title>
        <authorList>
            <person name="Bi X."/>
            <person name="Wang K."/>
            <person name="Yang L."/>
            <person name="Pan H."/>
            <person name="Jiang H."/>
            <person name="Wei Q."/>
            <person name="Fang M."/>
            <person name="Yu H."/>
            <person name="Zhu C."/>
            <person name="Cai Y."/>
            <person name="He Y."/>
            <person name="Gan X."/>
            <person name="Zeng H."/>
            <person name="Yu D."/>
            <person name="Zhu Y."/>
            <person name="Jiang H."/>
            <person name="Qiu Q."/>
            <person name="Yang H."/>
            <person name="Zhang Y.E."/>
            <person name="Wang W."/>
            <person name="Zhu M."/>
            <person name="He S."/>
            <person name="Zhang G."/>
        </authorList>
    </citation>
    <scope>NUCLEOTIDE SEQUENCE [LARGE SCALE GENOMIC DNA]</scope>
    <source>
        <tissue evidence="16">Muscle</tissue>
    </source>
</reference>
<evidence type="ECO:0000256" key="8">
    <source>
        <dbReference type="ARBA" id="ARBA00022801"/>
    </source>
</evidence>